<gene>
    <name evidence="2" type="ORF">CGOC_LOCUS4983</name>
</gene>
<dbReference type="GO" id="GO:0008194">
    <property type="term" value="F:UDP-glycosyltransferase activity"/>
    <property type="evidence" value="ECO:0007669"/>
    <property type="project" value="InterPro"/>
</dbReference>
<protein>
    <submittedName>
        <fullName evidence="2">Uncharacterized protein</fullName>
    </submittedName>
</protein>
<dbReference type="InterPro" id="IPR002213">
    <property type="entry name" value="UDP_glucos_trans"/>
</dbReference>
<keyword evidence="3" id="KW-1185">Reference proteome</keyword>
<dbReference type="Pfam" id="PF00201">
    <property type="entry name" value="UDPGT"/>
    <property type="match status" value="1"/>
</dbReference>
<name>A0A3P6RZ40_CYLGO</name>
<reference evidence="2 3" key="1">
    <citation type="submission" date="2018-11" db="EMBL/GenBank/DDBJ databases">
        <authorList>
            <consortium name="Pathogen Informatics"/>
        </authorList>
    </citation>
    <scope>NUCLEOTIDE SEQUENCE [LARGE SCALE GENOMIC DNA]</scope>
</reference>
<proteinExistence type="predicted"/>
<dbReference type="OrthoDB" id="5860458at2759"/>
<evidence type="ECO:0000313" key="3">
    <source>
        <dbReference type="Proteomes" id="UP000271889"/>
    </source>
</evidence>
<organism evidence="2 3">
    <name type="scientific">Cylicostephanus goldi</name>
    <name type="common">Nematode worm</name>
    <dbReference type="NCBI Taxonomy" id="71465"/>
    <lineage>
        <taxon>Eukaryota</taxon>
        <taxon>Metazoa</taxon>
        <taxon>Ecdysozoa</taxon>
        <taxon>Nematoda</taxon>
        <taxon>Chromadorea</taxon>
        <taxon>Rhabditida</taxon>
        <taxon>Rhabditina</taxon>
        <taxon>Rhabditomorpha</taxon>
        <taxon>Strongyloidea</taxon>
        <taxon>Strongylidae</taxon>
        <taxon>Cylicostephanus</taxon>
    </lineage>
</organism>
<evidence type="ECO:0000313" key="2">
    <source>
        <dbReference type="EMBL" id="VDK60360.1"/>
    </source>
</evidence>
<dbReference type="Proteomes" id="UP000271889">
    <property type="component" value="Unassembled WGS sequence"/>
</dbReference>
<dbReference type="EMBL" id="UYRV01014559">
    <property type="protein sequence ID" value="VDK60360.1"/>
    <property type="molecule type" value="Genomic_DNA"/>
</dbReference>
<sequence>MAMWDSRMVANFKLMTKLLVESCKRMVENKEFLRWLAAEQFDLVFTHMYDICPIGLIHHVKIPSWIWLNRYVFSERN</sequence>
<accession>A0A3P6RZ40</accession>
<evidence type="ECO:0000256" key="1">
    <source>
        <dbReference type="ARBA" id="ARBA00022679"/>
    </source>
</evidence>
<keyword evidence="1" id="KW-0808">Transferase</keyword>
<dbReference type="AlphaFoldDB" id="A0A3P6RZ40"/>